<sequence>MKNLQELAKRFEEQKIQYAYGNFQEEVNPPHAVALETETTNFFAENKVYHRVGNIQLDITMNYIDLNLINTIENKILYDVCWNKSEMTYLSDEKIWQISYFFEI</sequence>
<reference evidence="1" key="1">
    <citation type="journal article" date="2021" name="Proc. Natl. Acad. Sci. U.S.A.">
        <title>A Catalog of Tens of Thousands of Viruses from Human Metagenomes Reveals Hidden Associations with Chronic Diseases.</title>
        <authorList>
            <person name="Tisza M.J."/>
            <person name="Buck C.B."/>
        </authorList>
    </citation>
    <scope>NUCLEOTIDE SEQUENCE</scope>
    <source>
        <strain evidence="1">Ct8mY9</strain>
    </source>
</reference>
<proteinExistence type="predicted"/>
<protein>
    <submittedName>
        <fullName evidence="1">Uncharacterized protein</fullName>
    </submittedName>
</protein>
<accession>A0A8S5SFM4</accession>
<dbReference type="EMBL" id="BK032581">
    <property type="protein sequence ID" value="DAF49418.1"/>
    <property type="molecule type" value="Genomic_DNA"/>
</dbReference>
<name>A0A8S5SFM4_9CAUD</name>
<evidence type="ECO:0000313" key="1">
    <source>
        <dbReference type="EMBL" id="DAF49418.1"/>
    </source>
</evidence>
<organism evidence="1">
    <name type="scientific">Myoviridae sp. ct8mY9</name>
    <dbReference type="NCBI Taxonomy" id="2827664"/>
    <lineage>
        <taxon>Viruses</taxon>
        <taxon>Duplodnaviria</taxon>
        <taxon>Heunggongvirae</taxon>
        <taxon>Uroviricota</taxon>
        <taxon>Caudoviricetes</taxon>
    </lineage>
</organism>